<dbReference type="SUPFAM" id="SSF55874">
    <property type="entry name" value="ATPase domain of HSP90 chaperone/DNA topoisomerase II/histidine kinase"/>
    <property type="match status" value="1"/>
</dbReference>
<keyword evidence="14" id="KW-0175">Coiled coil</keyword>
<dbReference type="Gene3D" id="3.30.565.10">
    <property type="entry name" value="Histidine kinase-like ATPase, C-terminal domain"/>
    <property type="match status" value="1"/>
</dbReference>
<dbReference type="GO" id="GO:0000155">
    <property type="term" value="F:phosphorelay sensor kinase activity"/>
    <property type="evidence" value="ECO:0007669"/>
    <property type="project" value="InterPro"/>
</dbReference>
<feature type="modified residue" description="4-aspartylphosphate" evidence="13">
    <location>
        <position position="1952"/>
    </location>
</feature>
<comment type="caution">
    <text evidence="19">The sequence shown here is derived from an EMBL/GenBank/DDBJ whole genome shotgun (WGS) entry which is preliminary data.</text>
</comment>
<accession>A0A9N9BLX7</accession>
<dbReference type="InterPro" id="IPR027417">
    <property type="entry name" value="P-loop_NTPase"/>
</dbReference>
<proteinExistence type="predicted"/>
<dbReference type="CDD" id="cd16922">
    <property type="entry name" value="HATPase_EvgS-ArcB-TorS-like"/>
    <property type="match status" value="1"/>
</dbReference>
<dbReference type="SMART" id="SM00065">
    <property type="entry name" value="GAF"/>
    <property type="match status" value="1"/>
</dbReference>
<feature type="region of interest" description="Disordered" evidence="15">
    <location>
        <begin position="1357"/>
        <end position="1387"/>
    </location>
</feature>
<sequence>MNTDTTNLLDANIHKVTSSAKLDQILNLPGYSDFVLIHENFDFYTYSAFSEKRKTRVILKGIINANSTSENLSKLRHEWELLNGLNIPGVSRPVAFESFSTYSLFLVFPNSNYITLHERCQKSRSDSLDLREFLEMAIATVSILSNIHKAKIIHTNLTPYASILVHPETLDVSITNFSHALSLDREENVRNSHSILLSRDLAYLAPECTGRMNRSVDKRCDFYSLGVIFYEMLTHALPFTATDPLELVHQHIAQEPQPPHLLNSSIPIPLSRIVQKLLIKTAEDRYQSADGLKADLELLLDKLKNGNEKLEGLDDFVAGEMDRNSLFIISQKLYGRKAEVKQLTEAFRRVNEQGITEFVVVRGYSGVGKSSLVSEMQRPVIESKGYFVWGKFDQYHRNVPFFSLIQVFQGLIKQILSESPESLSVWKHKIIAALGDEGKVFTDVIPDAEKVIGEQPPIPRLGPAECEARLNKVFQRFVKVFSSEKRPLVIFLDDLQWCTPSELTLIMNIISNTDSQRLMVIGAYRDNEMPSKYSLLLSQETSTRRSYNYTEIYLHPLGLNFVGELIQETLGYNSPEHNVTELSEIVYSKTQGNPFFVIQLLKSLYQENFLRFSFETKQWEWSIIAIREKEIAPNIVDLLVGQIQKLSPATQNVLKIAACLGNKKFISNILSVILEKSVAEVAQDLWLALQQGFVLPGTQNYKFPLACNTCEDNAQSEGQRDSFITSYRFLHDRVQQAAYTLIPPEMRSKTHMCIGQRLLKYTREENLDDEIFDIVNQLNHAIEPSQSKSYHYELATLNLRAGRKASDSTAFDNAIKYLNIGRDLLGEDGWKEEYELTLNLHNALIEALYSNGNHDETLSLIEYALAYAKTPLDKSKMVDKQVKCYNGKGEFMTAIDCGLYALELYGYSIPKEKEEVEKYCCKMRKELAGLTIDEIVNPGSLQTSLGPLELAAVDMLLTLMPTAYFEQHNMLFPIVVTLVVITIRVANFPSSAYVYCLYGYMLIRQFKDYNTGYAYGKLAIQRAQEVDSPLNCAVFMTFANHIQCWMEPLRNCIPSYSTAIHFGLAAFNLEYTVYGCTDYCFFALFAGESLESLSQKLNVYHKQTTKLRHGSCSLSFNMGYQIILNITSLGENDPTKLDGELFCEEGNVPRSLLFFLNLVKGFLFLLFGRPNEALRSSKATEMYTGMATGSWSGAAHQFYAACAVLSKTNGKILEEEFNVIRSQIDQFEYWANLIPCTFKNKYVFLQAEYARVQGNHSEAMDLYDESINLSKEYGFIHEAGLFNEACAKFYLQRRKKRVAAEYLHDAYQCYSQWGAFRKLSHMRECYPDVFPTVPSSSTVSLPGYHNENLQTEIILPAHSNTDSSTNKSPEREQSIVSNSNYPYETSTSLIPSLTENHSSAQQSGSGLDLMTAMRASLIISEELVLENLLTKLIKILVQAAGAEYAILILENNGTLCVVARGNISSIEVQTKDVVLVESQHELLPVSVINYVAHTREPVITDSTNCLFKKDPYICKKQPKSLLCTAIQNQRNLVGILYLENNLVNNAFAQERLEILKVLFSQAAISIEKSRLYKDLETANIDLKRSHEKIEEYSRTLEMKVETRTLELQTKNIQLLQQVKEREQAEIESKKAKEVAEAATEMKSTFLATMSHEIRTPFNAVIGMTNLLLETNLTPIQQDYVETINESSNELLTIINDILDFSKIENGKLNIKRASFSLRQCIEGAMGVVAERATTKGLELAYLNDSEEDMIIVDLTRLRQIVLNLLSNAVKFTYAGQVVITANLRRIAKLGETEDGEDGDHFKPSHELLVSVADSGKGIPKEKFNRLFKAFSQVEDSTARFHAGTGLGLAISERLCQIMGGRIWVDSTVGMGSTFYFTIPTKTVESPETTNTFETADLQSKKCLIVYNNEAGRKALMQHMKAFRIFAEEISTARELESVISQKEKTFDLIILDCNLPDMELLTATSLIRKFEPNVNILATANIGFNKNIEEFSKLKIKTFVRKPVKRNRLYNAIRELYPCVGALIRSPRTPTNSSEKVSIKHMNSDIAKDHPLKILVAEDNPVNRKVAVEILKLMGYESDVVGDGIEAVNAIQKHKYDVNYLHPWITIVCLMDVNMPKMDGLAATRKICATYEKHERPRIIAMTANAMHGDKDECLKAGCDDYVAKPILVAELVNALKKCQARTHTISSSLKRGATSYDGNDELADKEFAGASSVSNQNDASIHSVTAVSLLPNRKKPRNF</sequence>
<feature type="modified residue" description="4-aspartylphosphate" evidence="13">
    <location>
        <position position="2112"/>
    </location>
</feature>
<evidence type="ECO:0000256" key="2">
    <source>
        <dbReference type="ARBA" id="ARBA00004651"/>
    </source>
</evidence>
<keyword evidence="12" id="KW-0472">Membrane</keyword>
<dbReference type="PRINTS" id="PR00344">
    <property type="entry name" value="BCTRLSENSOR"/>
</dbReference>
<keyword evidence="9" id="KW-0418">Kinase</keyword>
<dbReference type="InterPro" id="IPR005467">
    <property type="entry name" value="His_kinase_dom"/>
</dbReference>
<dbReference type="SUPFAM" id="SSF48452">
    <property type="entry name" value="TPR-like"/>
    <property type="match status" value="1"/>
</dbReference>
<evidence type="ECO:0000256" key="7">
    <source>
        <dbReference type="ARBA" id="ARBA00022692"/>
    </source>
</evidence>
<evidence type="ECO:0000256" key="11">
    <source>
        <dbReference type="ARBA" id="ARBA00022989"/>
    </source>
</evidence>
<evidence type="ECO:0000313" key="19">
    <source>
        <dbReference type="EMBL" id="CAG8573487.1"/>
    </source>
</evidence>
<dbReference type="Pfam" id="PF13191">
    <property type="entry name" value="AAA_16"/>
    <property type="match status" value="1"/>
</dbReference>
<name>A0A9N9BLX7_9GLOM</name>
<dbReference type="SUPFAM" id="SSF52540">
    <property type="entry name" value="P-loop containing nucleoside triphosphate hydrolases"/>
    <property type="match status" value="1"/>
</dbReference>
<comment type="subcellular location">
    <subcellularLocation>
        <location evidence="2">Cell membrane</location>
        <topology evidence="2">Multi-pass membrane protein</topology>
    </subcellularLocation>
</comment>
<dbReference type="Pfam" id="PF01590">
    <property type="entry name" value="GAF"/>
    <property type="match status" value="1"/>
</dbReference>
<dbReference type="InterPro" id="IPR029016">
    <property type="entry name" value="GAF-like_dom_sf"/>
</dbReference>
<dbReference type="SUPFAM" id="SSF47384">
    <property type="entry name" value="Homodimeric domain of signal transducing histidine kinase"/>
    <property type="match status" value="1"/>
</dbReference>
<evidence type="ECO:0000256" key="6">
    <source>
        <dbReference type="ARBA" id="ARBA00022679"/>
    </source>
</evidence>
<keyword evidence="7" id="KW-0812">Transmembrane</keyword>
<dbReference type="Gene3D" id="3.30.450.40">
    <property type="match status" value="1"/>
</dbReference>
<keyword evidence="11" id="KW-1133">Transmembrane helix</keyword>
<feature type="compositionally biased region" description="Polar residues" evidence="15">
    <location>
        <begin position="1374"/>
        <end position="1387"/>
    </location>
</feature>
<evidence type="ECO:0000256" key="10">
    <source>
        <dbReference type="ARBA" id="ARBA00022840"/>
    </source>
</evidence>
<dbReference type="InterPro" id="IPR036890">
    <property type="entry name" value="HATPase_C_sf"/>
</dbReference>
<dbReference type="GO" id="GO:0005886">
    <property type="term" value="C:plasma membrane"/>
    <property type="evidence" value="ECO:0007669"/>
    <property type="project" value="UniProtKB-SubCell"/>
</dbReference>
<feature type="compositionally biased region" description="Polar residues" evidence="15">
    <location>
        <begin position="1358"/>
        <end position="1367"/>
    </location>
</feature>
<reference evidence="19" key="1">
    <citation type="submission" date="2021-06" db="EMBL/GenBank/DDBJ databases">
        <authorList>
            <person name="Kallberg Y."/>
            <person name="Tangrot J."/>
            <person name="Rosling A."/>
        </authorList>
    </citation>
    <scope>NUCLEOTIDE SEQUENCE</scope>
    <source>
        <strain evidence="19">BR232B</strain>
    </source>
</reference>
<dbReference type="PROSITE" id="PS50011">
    <property type="entry name" value="PROTEIN_KINASE_DOM"/>
    <property type="match status" value="1"/>
</dbReference>
<dbReference type="OrthoDB" id="60033at2759"/>
<dbReference type="Pfam" id="PF00512">
    <property type="entry name" value="HisKA"/>
    <property type="match status" value="1"/>
</dbReference>
<dbReference type="Gene3D" id="3.40.50.300">
    <property type="entry name" value="P-loop containing nucleotide triphosphate hydrolases"/>
    <property type="match status" value="1"/>
</dbReference>
<evidence type="ECO:0000256" key="9">
    <source>
        <dbReference type="ARBA" id="ARBA00022777"/>
    </source>
</evidence>
<dbReference type="SMART" id="SM00448">
    <property type="entry name" value="REC"/>
    <property type="match status" value="2"/>
</dbReference>
<dbReference type="FunFam" id="1.10.287.130:FF:000003">
    <property type="entry name" value="Histidine kinase"/>
    <property type="match status" value="1"/>
</dbReference>
<dbReference type="InterPro" id="IPR041664">
    <property type="entry name" value="AAA_16"/>
</dbReference>
<keyword evidence="20" id="KW-1185">Reference proteome</keyword>
<dbReference type="SUPFAM" id="SSF52172">
    <property type="entry name" value="CheY-like"/>
    <property type="match status" value="2"/>
</dbReference>
<evidence type="ECO:0000256" key="12">
    <source>
        <dbReference type="ARBA" id="ARBA00023136"/>
    </source>
</evidence>
<dbReference type="InterPro" id="IPR053159">
    <property type="entry name" value="Hybrid_Histidine_Kinase"/>
</dbReference>
<dbReference type="InterPro" id="IPR011006">
    <property type="entry name" value="CheY-like_superfamily"/>
</dbReference>
<dbReference type="SUPFAM" id="SSF56112">
    <property type="entry name" value="Protein kinase-like (PK-like)"/>
    <property type="match status" value="1"/>
</dbReference>
<gene>
    <name evidence="19" type="ORF">PBRASI_LOCUS6228</name>
</gene>
<dbReference type="Pfam" id="PF00069">
    <property type="entry name" value="Pkinase"/>
    <property type="match status" value="1"/>
</dbReference>
<dbReference type="CDD" id="cd00082">
    <property type="entry name" value="HisKA"/>
    <property type="match status" value="1"/>
</dbReference>
<dbReference type="SMART" id="SM00388">
    <property type="entry name" value="HisKA"/>
    <property type="match status" value="1"/>
</dbReference>
<feature type="domain" description="Response regulatory" evidence="18">
    <location>
        <begin position="2053"/>
        <end position="2180"/>
    </location>
</feature>
<evidence type="ECO:0000256" key="5">
    <source>
        <dbReference type="ARBA" id="ARBA00022553"/>
    </source>
</evidence>
<feature type="coiled-coil region" evidence="14">
    <location>
        <begin position="1575"/>
        <end position="1641"/>
    </location>
</feature>
<dbReference type="InterPro" id="IPR003018">
    <property type="entry name" value="GAF"/>
</dbReference>
<dbReference type="EC" id="2.7.13.3" evidence="3"/>
<dbReference type="PANTHER" id="PTHR43642:SF1">
    <property type="entry name" value="HYBRID SIGNAL TRANSDUCTION HISTIDINE KINASE G"/>
    <property type="match status" value="1"/>
</dbReference>
<dbReference type="Gene3D" id="1.10.287.130">
    <property type="match status" value="1"/>
</dbReference>
<dbReference type="PROSITE" id="PS50110">
    <property type="entry name" value="RESPONSE_REGULATORY"/>
    <property type="match status" value="2"/>
</dbReference>
<organism evidence="19 20">
    <name type="scientific">Paraglomus brasilianum</name>
    <dbReference type="NCBI Taxonomy" id="144538"/>
    <lineage>
        <taxon>Eukaryota</taxon>
        <taxon>Fungi</taxon>
        <taxon>Fungi incertae sedis</taxon>
        <taxon>Mucoromycota</taxon>
        <taxon>Glomeromycotina</taxon>
        <taxon>Glomeromycetes</taxon>
        <taxon>Paraglomerales</taxon>
        <taxon>Paraglomeraceae</taxon>
        <taxon>Paraglomus</taxon>
    </lineage>
</organism>
<dbReference type="SMART" id="SM00387">
    <property type="entry name" value="HATPase_c"/>
    <property type="match status" value="1"/>
</dbReference>
<dbReference type="InterPro" id="IPR011009">
    <property type="entry name" value="Kinase-like_dom_sf"/>
</dbReference>
<evidence type="ECO:0000256" key="4">
    <source>
        <dbReference type="ARBA" id="ARBA00022475"/>
    </source>
</evidence>
<dbReference type="InterPro" id="IPR003594">
    <property type="entry name" value="HATPase_dom"/>
</dbReference>
<evidence type="ECO:0000259" key="16">
    <source>
        <dbReference type="PROSITE" id="PS50011"/>
    </source>
</evidence>
<dbReference type="EMBL" id="CAJVPI010000805">
    <property type="protein sequence ID" value="CAG8573487.1"/>
    <property type="molecule type" value="Genomic_DNA"/>
</dbReference>
<feature type="domain" description="Response regulatory" evidence="18">
    <location>
        <begin position="1901"/>
        <end position="2017"/>
    </location>
</feature>
<dbReference type="PROSITE" id="PS50109">
    <property type="entry name" value="HIS_KIN"/>
    <property type="match status" value="1"/>
</dbReference>
<dbReference type="Pfam" id="PF00072">
    <property type="entry name" value="Response_reg"/>
    <property type="match status" value="2"/>
</dbReference>
<dbReference type="Gene3D" id="1.10.510.10">
    <property type="entry name" value="Transferase(Phosphotransferase) domain 1"/>
    <property type="match status" value="1"/>
</dbReference>
<protein>
    <recommendedName>
        <fullName evidence="3">histidine kinase</fullName>
        <ecNumber evidence="3">2.7.13.3</ecNumber>
    </recommendedName>
</protein>
<dbReference type="FunFam" id="3.30.565.10:FF:000010">
    <property type="entry name" value="Sensor histidine kinase RcsC"/>
    <property type="match status" value="1"/>
</dbReference>
<evidence type="ECO:0000256" key="13">
    <source>
        <dbReference type="PROSITE-ProRule" id="PRU00169"/>
    </source>
</evidence>
<keyword evidence="4" id="KW-1003">Cell membrane</keyword>
<dbReference type="InterPro" id="IPR003661">
    <property type="entry name" value="HisK_dim/P_dom"/>
</dbReference>
<keyword evidence="6" id="KW-0808">Transferase</keyword>
<feature type="domain" description="Protein kinase" evidence="16">
    <location>
        <begin position="23"/>
        <end position="299"/>
    </location>
</feature>
<dbReference type="InterPro" id="IPR036097">
    <property type="entry name" value="HisK_dim/P_sf"/>
</dbReference>
<evidence type="ECO:0000259" key="17">
    <source>
        <dbReference type="PROSITE" id="PS50109"/>
    </source>
</evidence>
<evidence type="ECO:0000256" key="8">
    <source>
        <dbReference type="ARBA" id="ARBA00022741"/>
    </source>
</evidence>
<dbReference type="Pfam" id="PF02518">
    <property type="entry name" value="HATPase_c"/>
    <property type="match status" value="1"/>
</dbReference>
<keyword evidence="5 13" id="KW-0597">Phosphoprotein</keyword>
<dbReference type="InterPro" id="IPR001789">
    <property type="entry name" value="Sig_transdc_resp-reg_receiver"/>
</dbReference>
<dbReference type="SMART" id="SM00220">
    <property type="entry name" value="S_TKc"/>
    <property type="match status" value="1"/>
</dbReference>
<feature type="domain" description="Histidine kinase" evidence="17">
    <location>
        <begin position="1648"/>
        <end position="1882"/>
    </location>
</feature>
<comment type="catalytic activity">
    <reaction evidence="1">
        <text>ATP + protein L-histidine = ADP + protein N-phospho-L-histidine.</text>
        <dbReference type="EC" id="2.7.13.3"/>
    </reaction>
</comment>
<dbReference type="CDD" id="cd17546">
    <property type="entry name" value="REC_hyHK_CKI1_RcsC-like"/>
    <property type="match status" value="1"/>
</dbReference>
<keyword evidence="8" id="KW-0547">Nucleotide-binding</keyword>
<dbReference type="PANTHER" id="PTHR43642">
    <property type="entry name" value="HYBRID SIGNAL TRANSDUCTION HISTIDINE KINASE G"/>
    <property type="match status" value="1"/>
</dbReference>
<evidence type="ECO:0000259" key="18">
    <source>
        <dbReference type="PROSITE" id="PS50110"/>
    </source>
</evidence>
<dbReference type="Pfam" id="PF25503">
    <property type="entry name" value="TPR_CHK1"/>
    <property type="match status" value="1"/>
</dbReference>
<dbReference type="Gene3D" id="3.40.50.2300">
    <property type="match status" value="2"/>
</dbReference>
<evidence type="ECO:0000313" key="20">
    <source>
        <dbReference type="Proteomes" id="UP000789739"/>
    </source>
</evidence>
<evidence type="ECO:0000256" key="1">
    <source>
        <dbReference type="ARBA" id="ARBA00000085"/>
    </source>
</evidence>
<evidence type="ECO:0000256" key="3">
    <source>
        <dbReference type="ARBA" id="ARBA00012438"/>
    </source>
</evidence>
<evidence type="ECO:0000256" key="14">
    <source>
        <dbReference type="SAM" id="Coils"/>
    </source>
</evidence>
<dbReference type="SUPFAM" id="SSF55781">
    <property type="entry name" value="GAF domain-like"/>
    <property type="match status" value="1"/>
</dbReference>
<dbReference type="InterPro" id="IPR011990">
    <property type="entry name" value="TPR-like_helical_dom_sf"/>
</dbReference>
<keyword evidence="10" id="KW-0067">ATP-binding</keyword>
<evidence type="ECO:0000256" key="15">
    <source>
        <dbReference type="SAM" id="MobiDB-lite"/>
    </source>
</evidence>
<dbReference type="InterPro" id="IPR000719">
    <property type="entry name" value="Prot_kinase_dom"/>
</dbReference>
<dbReference type="GO" id="GO:0005524">
    <property type="term" value="F:ATP binding"/>
    <property type="evidence" value="ECO:0007669"/>
    <property type="project" value="UniProtKB-KW"/>
</dbReference>
<dbReference type="Proteomes" id="UP000789739">
    <property type="component" value="Unassembled WGS sequence"/>
</dbReference>
<dbReference type="InterPro" id="IPR004358">
    <property type="entry name" value="Sig_transdc_His_kin-like_C"/>
</dbReference>